<comment type="caution">
    <text evidence="1">The sequence shown here is derived from an EMBL/GenBank/DDBJ whole genome shotgun (WGS) entry which is preliminary data.</text>
</comment>
<keyword evidence="2" id="KW-1185">Reference proteome</keyword>
<dbReference type="InterPro" id="IPR006311">
    <property type="entry name" value="TAT_signal"/>
</dbReference>
<dbReference type="Proteomes" id="UP001597092">
    <property type="component" value="Unassembled WGS sequence"/>
</dbReference>
<sequence length="410" mass="43416">MTTMTEYTNGERNIKRRTVLKNTAAASAAGIVGIPALSGSAVAQSGSGNVWLSDSGASNTEPPTKLFTVEFDDTAEEAVLTLVTEINKQDFTTVDAIAATPDEVTLIDRNNSRLGKYDIDADTFTDLGEITGLPSLTVTATYSSDGILYAANNTTNKLYTIDESTPEANEVGDIVGADVNGADIAFDSDRTLFLHSNTDDTLYELDYENPSGGIDATSKGTSAGVSFTGMAVLDSGKGNVVGSSRSKDAIIEVDKGTGASGTEFDAVLNGSSFDIANGDMATAFLCQECDSEGSLAKYEFECVDYDEENDECLECDFVLEGDGNSGISYAGDDYENKEGEECEPISVTFETGYCDLVAVVKAGPEEHCVDADIEGGVATVDISDNPDFTNPKNSKQYAISYVEFYCECPE</sequence>
<accession>A0ABD6E3R5</accession>
<dbReference type="AlphaFoldDB" id="A0ABD6E3R5"/>
<protein>
    <submittedName>
        <fullName evidence="1">Uncharacterized protein</fullName>
    </submittedName>
</protein>
<dbReference type="EMBL" id="JBHUDP010000013">
    <property type="protein sequence ID" value="MFD1687497.1"/>
    <property type="molecule type" value="Genomic_DNA"/>
</dbReference>
<dbReference type="SUPFAM" id="SSF63829">
    <property type="entry name" value="Calcium-dependent phosphotriesterase"/>
    <property type="match status" value="1"/>
</dbReference>
<proteinExistence type="predicted"/>
<dbReference type="RefSeq" id="WP_256309180.1">
    <property type="nucleotide sequence ID" value="NZ_JANHAW010000004.1"/>
</dbReference>
<reference evidence="1 2" key="1">
    <citation type="journal article" date="2019" name="Int. J. Syst. Evol. Microbiol.">
        <title>The Global Catalogue of Microorganisms (GCM) 10K type strain sequencing project: providing services to taxonomists for standard genome sequencing and annotation.</title>
        <authorList>
            <consortium name="The Broad Institute Genomics Platform"/>
            <consortium name="The Broad Institute Genome Sequencing Center for Infectious Disease"/>
            <person name="Wu L."/>
            <person name="Ma J."/>
        </authorList>
    </citation>
    <scope>NUCLEOTIDE SEQUENCE [LARGE SCALE GENOMIC DNA]</scope>
    <source>
        <strain evidence="1 2">CGMCC 1.10387</strain>
    </source>
</reference>
<gene>
    <name evidence="1" type="ORF">ACFSAS_18060</name>
</gene>
<evidence type="ECO:0000313" key="2">
    <source>
        <dbReference type="Proteomes" id="UP001597092"/>
    </source>
</evidence>
<dbReference type="PROSITE" id="PS51318">
    <property type="entry name" value="TAT"/>
    <property type="match status" value="1"/>
</dbReference>
<organism evidence="1 2">
    <name type="scientific">Halobellus litoreus</name>
    <dbReference type="NCBI Taxonomy" id="755310"/>
    <lineage>
        <taxon>Archaea</taxon>
        <taxon>Methanobacteriati</taxon>
        <taxon>Methanobacteriota</taxon>
        <taxon>Stenosarchaea group</taxon>
        <taxon>Halobacteria</taxon>
        <taxon>Halobacteriales</taxon>
        <taxon>Haloferacaceae</taxon>
        <taxon>Halobellus</taxon>
    </lineage>
</organism>
<evidence type="ECO:0000313" key="1">
    <source>
        <dbReference type="EMBL" id="MFD1687497.1"/>
    </source>
</evidence>
<name>A0ABD6E3R5_9EURY</name>